<dbReference type="Gene3D" id="3.80.10.10">
    <property type="entry name" value="Ribonuclease Inhibitor"/>
    <property type="match status" value="1"/>
</dbReference>
<evidence type="ECO:0000256" key="3">
    <source>
        <dbReference type="ARBA" id="ARBA00022737"/>
    </source>
</evidence>
<organism evidence="6">
    <name type="scientific">Medioppia subpectinata</name>
    <dbReference type="NCBI Taxonomy" id="1979941"/>
    <lineage>
        <taxon>Eukaryota</taxon>
        <taxon>Metazoa</taxon>
        <taxon>Ecdysozoa</taxon>
        <taxon>Arthropoda</taxon>
        <taxon>Chelicerata</taxon>
        <taxon>Arachnida</taxon>
        <taxon>Acari</taxon>
        <taxon>Acariformes</taxon>
        <taxon>Sarcoptiformes</taxon>
        <taxon>Oribatida</taxon>
        <taxon>Brachypylina</taxon>
        <taxon>Oppioidea</taxon>
        <taxon>Oppiidae</taxon>
        <taxon>Medioppia</taxon>
    </lineage>
</organism>
<evidence type="ECO:0000313" key="7">
    <source>
        <dbReference type="Proteomes" id="UP000759131"/>
    </source>
</evidence>
<feature type="region of interest" description="Disordered" evidence="4">
    <location>
        <begin position="467"/>
        <end position="487"/>
    </location>
</feature>
<dbReference type="Gene3D" id="3.10.100.10">
    <property type="entry name" value="Mannose-Binding Protein A, subunit A"/>
    <property type="match status" value="1"/>
</dbReference>
<dbReference type="InterPro" id="IPR050541">
    <property type="entry name" value="LRR_TM_domain-containing"/>
</dbReference>
<dbReference type="CDD" id="cd00037">
    <property type="entry name" value="CLECT"/>
    <property type="match status" value="1"/>
</dbReference>
<dbReference type="EMBL" id="OC854595">
    <property type="protein sequence ID" value="CAD7619628.1"/>
    <property type="molecule type" value="Genomic_DNA"/>
</dbReference>
<protein>
    <recommendedName>
        <fullName evidence="5">C-type lectin domain-containing protein</fullName>
    </recommendedName>
</protein>
<dbReference type="SMART" id="SM00369">
    <property type="entry name" value="LRR_TYP"/>
    <property type="match status" value="2"/>
</dbReference>
<dbReference type="Proteomes" id="UP000759131">
    <property type="component" value="Unassembled WGS sequence"/>
</dbReference>
<evidence type="ECO:0000256" key="4">
    <source>
        <dbReference type="SAM" id="MobiDB-lite"/>
    </source>
</evidence>
<name>A0A7R9KAT7_9ACAR</name>
<dbReference type="PANTHER" id="PTHR24369:SF210">
    <property type="entry name" value="CHAOPTIN-RELATED"/>
    <property type="match status" value="1"/>
</dbReference>
<evidence type="ECO:0000313" key="6">
    <source>
        <dbReference type="EMBL" id="CAD7619628.1"/>
    </source>
</evidence>
<evidence type="ECO:0000256" key="1">
    <source>
        <dbReference type="ARBA" id="ARBA00022614"/>
    </source>
</evidence>
<keyword evidence="7" id="KW-1185">Reference proteome</keyword>
<dbReference type="SUPFAM" id="SSF52058">
    <property type="entry name" value="L domain-like"/>
    <property type="match status" value="1"/>
</dbReference>
<dbReference type="EMBL" id="CAJPIZ010000020">
    <property type="protein sequence ID" value="CAG2100058.1"/>
    <property type="molecule type" value="Genomic_DNA"/>
</dbReference>
<keyword evidence="3" id="KW-0677">Repeat</keyword>
<dbReference type="PROSITE" id="PS50041">
    <property type="entry name" value="C_TYPE_LECTIN_2"/>
    <property type="match status" value="1"/>
</dbReference>
<evidence type="ECO:0000259" key="5">
    <source>
        <dbReference type="PROSITE" id="PS50041"/>
    </source>
</evidence>
<accession>A0A7R9KAT7</accession>
<dbReference type="GO" id="GO:0005886">
    <property type="term" value="C:plasma membrane"/>
    <property type="evidence" value="ECO:0007669"/>
    <property type="project" value="TreeGrafter"/>
</dbReference>
<dbReference type="InterPro" id="IPR003591">
    <property type="entry name" value="Leu-rich_rpt_typical-subtyp"/>
</dbReference>
<sequence length="487" mass="53866">MWAPDVKCNLWETACPEPELIRPCVCQRSGDSEGQEIACGGDSPLDLPAVFRAIAATNRTAGQKHFRKLIISNTALREVPARAFAGVHFDEYAIHDCTNLTRIHRLAFATTNSTGNHTGNTGLSDNMKTYGLFITNNPKLNGQSTGEYSLFDALTQLPHLQTLVLADNNITEIPALLFNGSTARTVANVEIAGQSIESVSDRSFYNLQSLYSLRVTNTSVRQLSTDTFAVNRGVGSPATHFPMHIYLYNNRYINSGSFAADSVSTNRTGRPIVLSILDDTRELFSYIPESVFRGVVSGNVNNKLFLLQIQLDCNDCRNKWLTNRNVTTGRLLYLECANGRPFDSKFIKSDGVCGDGWDVYHDDLNDVCYKYFSDSLDDYQTMVNLCHKQQNSSLPTIKSKAEQNFLINLIVKYNITDNVWLDAGVKHNHIVWADSSSGVEYEFWMAGHSVIDSNCVIMTTGAANMSGAEPPPLPPPPSPVLPILNTK</sequence>
<dbReference type="InterPro" id="IPR016186">
    <property type="entry name" value="C-type_lectin-like/link_sf"/>
</dbReference>
<dbReference type="Pfam" id="PF00059">
    <property type="entry name" value="Lectin_C"/>
    <property type="match status" value="1"/>
</dbReference>
<dbReference type="SMART" id="SM00034">
    <property type="entry name" value="CLECT"/>
    <property type="match status" value="1"/>
</dbReference>
<dbReference type="PROSITE" id="PS51450">
    <property type="entry name" value="LRR"/>
    <property type="match status" value="1"/>
</dbReference>
<dbReference type="InterPro" id="IPR001611">
    <property type="entry name" value="Leu-rich_rpt"/>
</dbReference>
<dbReference type="InterPro" id="IPR032675">
    <property type="entry name" value="LRR_dom_sf"/>
</dbReference>
<dbReference type="PANTHER" id="PTHR24369">
    <property type="entry name" value="ANTIGEN BSP, PUTATIVE-RELATED"/>
    <property type="match status" value="1"/>
</dbReference>
<reference evidence="6" key="1">
    <citation type="submission" date="2020-11" db="EMBL/GenBank/DDBJ databases">
        <authorList>
            <person name="Tran Van P."/>
        </authorList>
    </citation>
    <scope>NUCLEOTIDE SEQUENCE</scope>
</reference>
<proteinExistence type="predicted"/>
<feature type="domain" description="C-type lectin" evidence="5">
    <location>
        <begin position="364"/>
        <end position="461"/>
    </location>
</feature>
<keyword evidence="2" id="KW-0732">Signal</keyword>
<evidence type="ECO:0000256" key="2">
    <source>
        <dbReference type="ARBA" id="ARBA00022729"/>
    </source>
</evidence>
<keyword evidence="1" id="KW-0433">Leucine-rich repeat</keyword>
<gene>
    <name evidence="6" type="ORF">OSB1V03_LOCUS128</name>
</gene>
<dbReference type="AlphaFoldDB" id="A0A7R9KAT7"/>
<dbReference type="InterPro" id="IPR016187">
    <property type="entry name" value="CTDL_fold"/>
</dbReference>
<dbReference type="InterPro" id="IPR001304">
    <property type="entry name" value="C-type_lectin-like"/>
</dbReference>
<dbReference type="SUPFAM" id="SSF56436">
    <property type="entry name" value="C-type lectin-like"/>
    <property type="match status" value="1"/>
</dbReference>
<feature type="compositionally biased region" description="Pro residues" evidence="4">
    <location>
        <begin position="469"/>
        <end position="480"/>
    </location>
</feature>
<dbReference type="OrthoDB" id="6512839at2759"/>